<protein>
    <submittedName>
        <fullName evidence="3">Phosphotransferase family protein</fullName>
    </submittedName>
</protein>
<organism evidence="3 4">
    <name type="scientific">Nocardioides dubius</name>
    <dbReference type="NCBI Taxonomy" id="317019"/>
    <lineage>
        <taxon>Bacteria</taxon>
        <taxon>Bacillati</taxon>
        <taxon>Actinomycetota</taxon>
        <taxon>Actinomycetes</taxon>
        <taxon>Propionibacteriales</taxon>
        <taxon>Nocardioidaceae</taxon>
        <taxon>Nocardioides</taxon>
    </lineage>
</organism>
<comment type="caution">
    <text evidence="3">The sequence shown here is derived from an EMBL/GenBank/DDBJ whole genome shotgun (WGS) entry which is preliminary data.</text>
</comment>
<dbReference type="InterPro" id="IPR051678">
    <property type="entry name" value="AGP_Transferase"/>
</dbReference>
<dbReference type="PANTHER" id="PTHR21310">
    <property type="entry name" value="AMINOGLYCOSIDE PHOSPHOTRANSFERASE-RELATED-RELATED"/>
    <property type="match status" value="1"/>
</dbReference>
<evidence type="ECO:0000259" key="2">
    <source>
        <dbReference type="Pfam" id="PF01636"/>
    </source>
</evidence>
<feature type="domain" description="Aminoglycoside phosphotransferase" evidence="2">
    <location>
        <begin position="104"/>
        <end position="297"/>
    </location>
</feature>
<dbReference type="Pfam" id="PF01636">
    <property type="entry name" value="APH"/>
    <property type="match status" value="1"/>
</dbReference>
<sequence>MSHERTEEPMSDEAISDSIETTITTTELDVDETGRRLAAWLGARLGDGAAPEITNLRRPEGSGMSSISVLFDLAWTEGGERQERAMVARLAPEAAALPVFPGYDLQAQFDAMRAVREHTAAPVPRVRWIETSPEALGTPFLVMDQVAGAVPVDNPPYVFGGWLSEMSADEQAAVQETSVRMLAAVHTITDPVAVLPGLAPSASGGSLREHFARERDYYEWTRRDDALSIPCLERSFAWLEENWPEQPSPDVLCWGDARIGNIMFDGTEAVAVLDWESAAIAPREVDLGWFIFFHAQFQMIADFFEMPGLPHLFRRDDVVAAYERLTGTTVRDLDWHLLYAALRHGIVMSQITRRRIHFGEIEAPTDLDEYVMHHPMINALLAGTYSWES</sequence>
<dbReference type="CDD" id="cd05154">
    <property type="entry name" value="ACAD10_11_N-like"/>
    <property type="match status" value="1"/>
</dbReference>
<dbReference type="Proteomes" id="UP001501581">
    <property type="component" value="Unassembled WGS sequence"/>
</dbReference>
<evidence type="ECO:0000313" key="4">
    <source>
        <dbReference type="Proteomes" id="UP001501581"/>
    </source>
</evidence>
<dbReference type="PANTHER" id="PTHR21310:SF40">
    <property type="entry name" value="AMINOGLYCOSIDE PHOSPHOTRANSFERASE DOMAIN-CONTAINING PROTEIN-RELATED"/>
    <property type="match status" value="1"/>
</dbReference>
<reference evidence="3 4" key="1">
    <citation type="journal article" date="2019" name="Int. J. Syst. Evol. Microbiol.">
        <title>The Global Catalogue of Microorganisms (GCM) 10K type strain sequencing project: providing services to taxonomists for standard genome sequencing and annotation.</title>
        <authorList>
            <consortium name="The Broad Institute Genomics Platform"/>
            <consortium name="The Broad Institute Genome Sequencing Center for Infectious Disease"/>
            <person name="Wu L."/>
            <person name="Ma J."/>
        </authorList>
    </citation>
    <scope>NUCLEOTIDE SEQUENCE [LARGE SCALE GENOMIC DNA]</scope>
    <source>
        <strain evidence="3 4">JCM 13008</strain>
    </source>
</reference>
<feature type="region of interest" description="Disordered" evidence="1">
    <location>
        <begin position="1"/>
        <end position="21"/>
    </location>
</feature>
<evidence type="ECO:0000256" key="1">
    <source>
        <dbReference type="SAM" id="MobiDB-lite"/>
    </source>
</evidence>
<proteinExistence type="predicted"/>
<keyword evidence="4" id="KW-1185">Reference proteome</keyword>
<dbReference type="InterPro" id="IPR002575">
    <property type="entry name" value="Aminoglycoside_PTrfase"/>
</dbReference>
<accession>A0ABN1U2I1</accession>
<dbReference type="EMBL" id="BAAALG010000017">
    <property type="protein sequence ID" value="GAA1113814.1"/>
    <property type="molecule type" value="Genomic_DNA"/>
</dbReference>
<dbReference type="Gene3D" id="3.30.200.20">
    <property type="entry name" value="Phosphorylase Kinase, domain 1"/>
    <property type="match status" value="1"/>
</dbReference>
<name>A0ABN1U2I1_9ACTN</name>
<evidence type="ECO:0000313" key="3">
    <source>
        <dbReference type="EMBL" id="GAA1113814.1"/>
    </source>
</evidence>
<dbReference type="SUPFAM" id="SSF56112">
    <property type="entry name" value="Protein kinase-like (PK-like)"/>
    <property type="match status" value="1"/>
</dbReference>
<gene>
    <name evidence="3" type="ORF">GCM10009668_39970</name>
</gene>
<dbReference type="InterPro" id="IPR041726">
    <property type="entry name" value="ACAD10_11_N"/>
</dbReference>
<dbReference type="Gene3D" id="3.90.1200.10">
    <property type="match status" value="1"/>
</dbReference>
<dbReference type="InterPro" id="IPR011009">
    <property type="entry name" value="Kinase-like_dom_sf"/>
</dbReference>